<dbReference type="InterPro" id="IPR020449">
    <property type="entry name" value="Tscrpt_reg_AraC-type_HTH"/>
</dbReference>
<dbReference type="Pfam" id="PF07883">
    <property type="entry name" value="Cupin_2"/>
    <property type="match status" value="1"/>
</dbReference>
<keyword evidence="7" id="KW-1185">Reference proteome</keyword>
<dbReference type="Proteomes" id="UP000005744">
    <property type="component" value="Unassembled WGS sequence"/>
</dbReference>
<dbReference type="HOGENOM" id="CLU_000445_87_4_6"/>
<dbReference type="InterPro" id="IPR013096">
    <property type="entry name" value="Cupin_2"/>
</dbReference>
<keyword evidence="2" id="KW-0805">Transcription regulation</keyword>
<dbReference type="FunFam" id="1.10.10.60:FF:000132">
    <property type="entry name" value="AraC family transcriptional regulator"/>
    <property type="match status" value="1"/>
</dbReference>
<dbReference type="PROSITE" id="PS00041">
    <property type="entry name" value="HTH_ARAC_FAMILY_1"/>
    <property type="match status" value="1"/>
</dbReference>
<dbReference type="SUPFAM" id="SSF51182">
    <property type="entry name" value="RmlC-like cupins"/>
    <property type="match status" value="1"/>
</dbReference>
<accession>I3CD49</accession>
<dbReference type="PRINTS" id="PR00032">
    <property type="entry name" value="HTHARAC"/>
</dbReference>
<evidence type="ECO:0000256" key="3">
    <source>
        <dbReference type="ARBA" id="ARBA00023125"/>
    </source>
</evidence>
<evidence type="ECO:0000256" key="4">
    <source>
        <dbReference type="ARBA" id="ARBA00023163"/>
    </source>
</evidence>
<dbReference type="Pfam" id="PF12833">
    <property type="entry name" value="HTH_18"/>
    <property type="match status" value="1"/>
</dbReference>
<dbReference type="InterPro" id="IPR009057">
    <property type="entry name" value="Homeodomain-like_sf"/>
</dbReference>
<keyword evidence="4" id="KW-0804">Transcription</keyword>
<evidence type="ECO:0000313" key="6">
    <source>
        <dbReference type="EMBL" id="EIJ41542.1"/>
    </source>
</evidence>
<dbReference type="EMBL" id="JH600070">
    <property type="protein sequence ID" value="EIJ41542.1"/>
    <property type="molecule type" value="Genomic_DNA"/>
</dbReference>
<sequence>MIINHRDWITVDVPEMHCLPKAIYLRSQQLATKHVFPLHIHPWHQFVYATSGSLVVTVNHSWYVITPEQAIWLPAGVWHATGALSDTAFRNLYVADTPQLNMPTSCTVFSVSAFFRALIIELEDAQTRKDSETYIDKLNELISEQLKRLSKQDFYLPWPHSPILCTICESLYADPADTRSVEAWGQLLGASSRTLTRRFEKEVGMSLRDWRYRLRLFRAVEWLCAGRSITNIAFALGYASTSAFTYMFRQEMGCTPSAWLNR</sequence>
<evidence type="ECO:0000256" key="2">
    <source>
        <dbReference type="ARBA" id="ARBA00023015"/>
    </source>
</evidence>
<dbReference type="eggNOG" id="COG1917">
    <property type="taxonomic scope" value="Bacteria"/>
</dbReference>
<feature type="domain" description="HTH araC/xylS-type" evidence="5">
    <location>
        <begin position="165"/>
        <end position="262"/>
    </location>
</feature>
<keyword evidence="1" id="KW-0678">Repressor</keyword>
<gene>
    <name evidence="6" type="ORF">BegalDRAFT_0628</name>
</gene>
<dbReference type="PROSITE" id="PS01124">
    <property type="entry name" value="HTH_ARAC_FAMILY_2"/>
    <property type="match status" value="1"/>
</dbReference>
<organism evidence="6 7">
    <name type="scientific">Beggiatoa alba B18LD</name>
    <dbReference type="NCBI Taxonomy" id="395493"/>
    <lineage>
        <taxon>Bacteria</taxon>
        <taxon>Pseudomonadati</taxon>
        <taxon>Pseudomonadota</taxon>
        <taxon>Gammaproteobacteria</taxon>
        <taxon>Thiotrichales</taxon>
        <taxon>Thiotrichaceae</taxon>
        <taxon>Beggiatoa</taxon>
    </lineage>
</organism>
<dbReference type="InterPro" id="IPR018060">
    <property type="entry name" value="HTH_AraC"/>
</dbReference>
<dbReference type="RefSeq" id="WP_002683562.1">
    <property type="nucleotide sequence ID" value="NZ_JH600070.1"/>
</dbReference>
<dbReference type="eggNOG" id="COG2207">
    <property type="taxonomic scope" value="Bacteria"/>
</dbReference>
<dbReference type="Gene3D" id="2.60.120.10">
    <property type="entry name" value="Jelly Rolls"/>
    <property type="match status" value="1"/>
</dbReference>
<dbReference type="PANTHER" id="PTHR11019:SF199">
    <property type="entry name" value="HTH-TYPE TRANSCRIPTIONAL REGULATOR NIMR"/>
    <property type="match status" value="1"/>
</dbReference>
<dbReference type="InterPro" id="IPR014710">
    <property type="entry name" value="RmlC-like_jellyroll"/>
</dbReference>
<protein>
    <submittedName>
        <fullName evidence="6">DNA-binding domain-containing protein, AraC-type</fullName>
    </submittedName>
</protein>
<proteinExistence type="predicted"/>
<dbReference type="PANTHER" id="PTHR11019">
    <property type="entry name" value="HTH-TYPE TRANSCRIPTIONAL REGULATOR NIMR"/>
    <property type="match status" value="1"/>
</dbReference>
<name>I3CD49_9GAMM</name>
<reference evidence="6 7" key="1">
    <citation type="submission" date="2011-11" db="EMBL/GenBank/DDBJ databases">
        <title>Improved High-Quality Draft sequence of Beggiatoa alba B18lD.</title>
        <authorList>
            <consortium name="US DOE Joint Genome Institute"/>
            <person name="Lucas S."/>
            <person name="Han J."/>
            <person name="Lapidus A."/>
            <person name="Cheng J.-F."/>
            <person name="Goodwin L."/>
            <person name="Pitluck S."/>
            <person name="Peters L."/>
            <person name="Mikhailova N."/>
            <person name="Held B."/>
            <person name="Detter J.C."/>
            <person name="Han C."/>
            <person name="Tapia R."/>
            <person name="Land M."/>
            <person name="Hauser L."/>
            <person name="Kyrpides N."/>
            <person name="Ivanova N."/>
            <person name="Pagani I."/>
            <person name="Samuel K."/>
            <person name="Teske A."/>
            <person name="Mueller J."/>
            <person name="Woyke T."/>
        </authorList>
    </citation>
    <scope>NUCLEOTIDE SEQUENCE [LARGE SCALE GENOMIC DNA]</scope>
    <source>
        <strain evidence="6 7">B18LD</strain>
    </source>
</reference>
<dbReference type="STRING" id="395493.BegalDRAFT_0628"/>
<dbReference type="GO" id="GO:0043565">
    <property type="term" value="F:sequence-specific DNA binding"/>
    <property type="evidence" value="ECO:0007669"/>
    <property type="project" value="InterPro"/>
</dbReference>
<dbReference type="SUPFAM" id="SSF46689">
    <property type="entry name" value="Homeodomain-like"/>
    <property type="match status" value="1"/>
</dbReference>
<keyword evidence="3 6" id="KW-0238">DNA-binding</keyword>
<evidence type="ECO:0000313" key="7">
    <source>
        <dbReference type="Proteomes" id="UP000005744"/>
    </source>
</evidence>
<dbReference type="SMART" id="SM00342">
    <property type="entry name" value="HTH_ARAC"/>
    <property type="match status" value="1"/>
</dbReference>
<dbReference type="GO" id="GO:0003700">
    <property type="term" value="F:DNA-binding transcription factor activity"/>
    <property type="evidence" value="ECO:0007669"/>
    <property type="project" value="InterPro"/>
</dbReference>
<evidence type="ECO:0000259" key="5">
    <source>
        <dbReference type="PROSITE" id="PS01124"/>
    </source>
</evidence>
<evidence type="ECO:0000256" key="1">
    <source>
        <dbReference type="ARBA" id="ARBA00022491"/>
    </source>
</evidence>
<dbReference type="InterPro" id="IPR018062">
    <property type="entry name" value="HTH_AraC-typ_CS"/>
</dbReference>
<dbReference type="AlphaFoldDB" id="I3CD49"/>
<dbReference type="OrthoDB" id="9804543at2"/>
<dbReference type="InterPro" id="IPR011051">
    <property type="entry name" value="RmlC_Cupin_sf"/>
</dbReference>
<dbReference type="Gene3D" id="1.10.10.60">
    <property type="entry name" value="Homeodomain-like"/>
    <property type="match status" value="1"/>
</dbReference>
<dbReference type="CDD" id="cd06124">
    <property type="entry name" value="cupin_NimR-like_N"/>
    <property type="match status" value="1"/>
</dbReference>